<organism evidence="8 9">
    <name type="scientific">Mikania micrantha</name>
    <name type="common">bitter vine</name>
    <dbReference type="NCBI Taxonomy" id="192012"/>
    <lineage>
        <taxon>Eukaryota</taxon>
        <taxon>Viridiplantae</taxon>
        <taxon>Streptophyta</taxon>
        <taxon>Embryophyta</taxon>
        <taxon>Tracheophyta</taxon>
        <taxon>Spermatophyta</taxon>
        <taxon>Magnoliopsida</taxon>
        <taxon>eudicotyledons</taxon>
        <taxon>Gunneridae</taxon>
        <taxon>Pentapetalae</taxon>
        <taxon>asterids</taxon>
        <taxon>campanulids</taxon>
        <taxon>Asterales</taxon>
        <taxon>Asteraceae</taxon>
        <taxon>Asteroideae</taxon>
        <taxon>Heliantheae alliance</taxon>
        <taxon>Eupatorieae</taxon>
        <taxon>Mikania</taxon>
    </lineage>
</organism>
<evidence type="ECO:0000256" key="3">
    <source>
        <dbReference type="ARBA" id="ARBA00021584"/>
    </source>
</evidence>
<dbReference type="PANTHER" id="PTHR36049">
    <property type="entry name" value="TRANSMEMBRANE PROTEIN"/>
    <property type="match status" value="1"/>
</dbReference>
<dbReference type="AlphaFoldDB" id="A0A5N6M8D9"/>
<keyword evidence="4" id="KW-0934">Plastid</keyword>
<evidence type="ECO:0000256" key="6">
    <source>
        <dbReference type="SAM" id="Phobius"/>
    </source>
</evidence>
<feature type="transmembrane region" description="Helical" evidence="6">
    <location>
        <begin position="90"/>
        <end position="107"/>
    </location>
</feature>
<dbReference type="Pfam" id="PF07885">
    <property type="entry name" value="Ion_trans_2"/>
    <property type="match status" value="2"/>
</dbReference>
<feature type="transmembrane region" description="Helical" evidence="6">
    <location>
        <begin position="284"/>
        <end position="301"/>
    </location>
</feature>
<proteinExistence type="inferred from homology"/>
<dbReference type="Pfam" id="PF05421">
    <property type="entry name" value="DUF751"/>
    <property type="match status" value="1"/>
</dbReference>
<comment type="caution">
    <text evidence="8">The sequence shown here is derived from an EMBL/GenBank/DDBJ whole genome shotgun (WGS) entry which is preliminary data.</text>
</comment>
<keyword evidence="6" id="KW-0812">Transmembrane</keyword>
<dbReference type="PANTHER" id="PTHR36049:SF3">
    <property type="match status" value="1"/>
</dbReference>
<evidence type="ECO:0000256" key="2">
    <source>
        <dbReference type="ARBA" id="ARBA00010985"/>
    </source>
</evidence>
<feature type="transmembrane region" description="Helical" evidence="6">
    <location>
        <begin position="160"/>
        <end position="185"/>
    </location>
</feature>
<dbReference type="SUPFAM" id="SSF47473">
    <property type="entry name" value="EF-hand"/>
    <property type="match status" value="1"/>
</dbReference>
<feature type="transmembrane region" description="Helical" evidence="6">
    <location>
        <begin position="426"/>
        <end position="447"/>
    </location>
</feature>
<gene>
    <name evidence="8" type="ORF">E3N88_32162</name>
</gene>
<evidence type="ECO:0000313" key="9">
    <source>
        <dbReference type="Proteomes" id="UP000326396"/>
    </source>
</evidence>
<evidence type="ECO:0000256" key="5">
    <source>
        <dbReference type="ARBA" id="ARBA00022837"/>
    </source>
</evidence>
<feature type="transmembrane region" description="Helical" evidence="6">
    <location>
        <begin position="370"/>
        <end position="390"/>
    </location>
</feature>
<name>A0A5N6M8D9_9ASTR</name>
<dbReference type="SUPFAM" id="SSF81324">
    <property type="entry name" value="Voltage-gated potassium channels"/>
    <property type="match status" value="2"/>
</dbReference>
<feature type="transmembrane region" description="Helical" evidence="6">
    <location>
        <begin position="133"/>
        <end position="153"/>
    </location>
</feature>
<dbReference type="InterPro" id="IPR018247">
    <property type="entry name" value="EF_Hand_1_Ca_BS"/>
</dbReference>
<feature type="transmembrane region" description="Helical" evidence="6">
    <location>
        <begin position="307"/>
        <end position="329"/>
    </location>
</feature>
<feature type="domain" description="Potassium channel" evidence="7">
    <location>
        <begin position="257"/>
        <end position="337"/>
    </location>
</feature>
<evidence type="ECO:0000256" key="1">
    <source>
        <dbReference type="ARBA" id="ARBA00004474"/>
    </source>
</evidence>
<dbReference type="InterPro" id="IPR008470">
    <property type="entry name" value="Uncharacterised_Ycf33"/>
</dbReference>
<dbReference type="Proteomes" id="UP000326396">
    <property type="component" value="Linkage Group LG6"/>
</dbReference>
<dbReference type="Gene3D" id="1.10.287.70">
    <property type="match status" value="2"/>
</dbReference>
<accession>A0A5N6M8D9</accession>
<reference evidence="8 9" key="1">
    <citation type="submission" date="2019-05" db="EMBL/GenBank/DDBJ databases">
        <title>Mikania micrantha, genome provides insights into the molecular mechanism of rapid growth.</title>
        <authorList>
            <person name="Liu B."/>
        </authorList>
    </citation>
    <scope>NUCLEOTIDE SEQUENCE [LARGE SCALE GENOMIC DNA]</scope>
    <source>
        <strain evidence="8">NLD-2019</strain>
        <tissue evidence="8">Leaf</tissue>
    </source>
</reference>
<dbReference type="GO" id="GO:0009536">
    <property type="term" value="C:plastid"/>
    <property type="evidence" value="ECO:0007669"/>
    <property type="project" value="UniProtKB-SubCell"/>
</dbReference>
<dbReference type="OrthoDB" id="415460at2759"/>
<dbReference type="InterPro" id="IPR011992">
    <property type="entry name" value="EF-hand-dom_pair"/>
</dbReference>
<comment type="subcellular location">
    <subcellularLocation>
        <location evidence="1">Plastid</location>
    </subcellularLocation>
</comment>
<sequence length="537" mass="60410">MNMKSFTLRSQFCISYHFNLIPPKSQITKSRPRTRLSTRPMLFDSQRVKITPKTIKSYPVQKLTGDEESYPFLLPTKVDKLIGSDESSRCVIVGAVTLGFILLFMATDDQQKALAFGPEGPLMEDFWDNMRRYGLYVLTVSSGVLYAVFQPLYELLKNPISAILVLVIFGGGFYIVSQVVSAMGVTRTLPLRQLLKDFDTQLPIKSIRVLHDLDSTMADHGAKDALLKKEKIYENQPLICPPSISTNQISLKQTVAILAAYLTMGTVCFSLIQDQISGKKTNKILDAVYFCVITMTAAGYGDVGPKTILAKSLACIFVFTGLALGGFVLSKAADYIVERQDIMLVKAIHMRETYGPNDILKEVQTNKAKYKFLTILTLIIFLMTVGTLFLTFVEKLSYFEAFYCVCATITTLGYGDKSFSTRAGRLFAVFWILITTVSLAQLFVYLVELWTENRRRVLVHWVLNRKLTVQDLEKADLDDDKVVSSAEYIVYKLREMGKVSNEDISIIVEGFRKLDVDRSGTLTVNDLKIIESFEAQC</sequence>
<protein>
    <recommendedName>
        <fullName evidence="3">Uncharacterized protein ycf33</fullName>
    </recommendedName>
</protein>
<feature type="domain" description="Potassium channel" evidence="7">
    <location>
        <begin position="378"/>
        <end position="449"/>
    </location>
</feature>
<keyword evidence="6" id="KW-0472">Membrane</keyword>
<comment type="similarity">
    <text evidence="2">Belongs to the ycf33 family.</text>
</comment>
<evidence type="ECO:0000313" key="8">
    <source>
        <dbReference type="EMBL" id="KAD3336643.1"/>
    </source>
</evidence>
<dbReference type="InterPro" id="IPR013099">
    <property type="entry name" value="K_chnl_dom"/>
</dbReference>
<dbReference type="PROSITE" id="PS00018">
    <property type="entry name" value="EF_HAND_1"/>
    <property type="match status" value="1"/>
</dbReference>
<keyword evidence="5" id="KW-0106">Calcium</keyword>
<feature type="transmembrane region" description="Helical" evidence="6">
    <location>
        <begin position="255"/>
        <end position="272"/>
    </location>
</feature>
<dbReference type="EMBL" id="SZYD01000016">
    <property type="protein sequence ID" value="KAD3336643.1"/>
    <property type="molecule type" value="Genomic_DNA"/>
</dbReference>
<evidence type="ECO:0000256" key="4">
    <source>
        <dbReference type="ARBA" id="ARBA00022640"/>
    </source>
</evidence>
<evidence type="ECO:0000259" key="7">
    <source>
        <dbReference type="Pfam" id="PF07885"/>
    </source>
</evidence>
<keyword evidence="6" id="KW-1133">Transmembrane helix</keyword>
<keyword evidence="9" id="KW-1185">Reference proteome</keyword>